<dbReference type="Proteomes" id="UP000669133">
    <property type="component" value="Unassembled WGS sequence"/>
</dbReference>
<accession>A0A8H8DBU3</accession>
<feature type="region of interest" description="Disordered" evidence="1">
    <location>
        <begin position="312"/>
        <end position="332"/>
    </location>
</feature>
<proteinExistence type="predicted"/>
<evidence type="ECO:0000256" key="1">
    <source>
        <dbReference type="SAM" id="MobiDB-lite"/>
    </source>
</evidence>
<protein>
    <submittedName>
        <fullName evidence="2">Uncharacterized protein</fullName>
    </submittedName>
</protein>
<organism evidence="2 3">
    <name type="scientific">Candida metapsilosis</name>
    <dbReference type="NCBI Taxonomy" id="273372"/>
    <lineage>
        <taxon>Eukaryota</taxon>
        <taxon>Fungi</taxon>
        <taxon>Dikarya</taxon>
        <taxon>Ascomycota</taxon>
        <taxon>Saccharomycotina</taxon>
        <taxon>Pichiomycetes</taxon>
        <taxon>Debaryomycetaceae</taxon>
        <taxon>Candida/Lodderomyces clade</taxon>
        <taxon>Candida</taxon>
    </lineage>
</organism>
<dbReference type="OrthoDB" id="4026683at2759"/>
<evidence type="ECO:0000313" key="2">
    <source>
        <dbReference type="EMBL" id="KAG5418116.1"/>
    </source>
</evidence>
<comment type="caution">
    <text evidence="2">The sequence shown here is derived from an EMBL/GenBank/DDBJ whole genome shotgun (WGS) entry which is preliminary data.</text>
</comment>
<gene>
    <name evidence="2" type="ORF">I9W82_004445</name>
</gene>
<sequence>MSRQQAPPPYTNRHPEDEISYSQPPQVVGDEPVYFEDAAPRGWCVTINNRRWSDGYKIFVSKDAAEKYKAFKKSSNEHILDLQRNGIGMPLLKTDLPFSPFSSKFLTFSKYVPNREGRFDDSKDFHVYCDVRKFIHRGYNTYVFNFIPDPNSPNKNFQIFMFAHSTYPICDYKYKGQVHRWVDVSSQAKFQSYNQVKYGFKHTILNPGQPSLVDNWDGCSDKLDKTKPNPFLKSMFKVKLTTGLRLPKPEYYGTYCTAILGEADSHFKTGYGQVKIDDLYSTDPNVNYESALSMHEDASVLVCIAAVLKRQKDTEEERRRNRRGRNRSNANNINTMNTINIMNSV</sequence>
<name>A0A8H8DBU3_9ASCO</name>
<dbReference type="GeneID" id="93653074"/>
<evidence type="ECO:0000313" key="3">
    <source>
        <dbReference type="Proteomes" id="UP000669133"/>
    </source>
</evidence>
<dbReference type="AlphaFoldDB" id="A0A8H8DBU3"/>
<dbReference type="EMBL" id="JAEOAQ010000006">
    <property type="protein sequence ID" value="KAG5418116.1"/>
    <property type="molecule type" value="Genomic_DNA"/>
</dbReference>
<keyword evidence="3" id="KW-1185">Reference proteome</keyword>
<reference evidence="2 3" key="1">
    <citation type="submission" date="2020-12" db="EMBL/GenBank/DDBJ databases">
        <title>Effect of drift, selection, and recombination on the evolution of hybrid genomes in Candida yeast pathogens.</title>
        <authorList>
            <person name="Mixao V."/>
            <person name="Ksiezopolska E."/>
            <person name="Saus E."/>
            <person name="Boekhout T."/>
            <person name="Gacser A."/>
            <person name="Gabaldon T."/>
        </authorList>
    </citation>
    <scope>NUCLEOTIDE SEQUENCE [LARGE SCALE GENOMIC DNA]</scope>
    <source>
        <strain evidence="2 3">BP57</strain>
    </source>
</reference>
<feature type="region of interest" description="Disordered" evidence="1">
    <location>
        <begin position="1"/>
        <end position="23"/>
    </location>
</feature>
<feature type="compositionally biased region" description="Pro residues" evidence="1">
    <location>
        <begin position="1"/>
        <end position="10"/>
    </location>
</feature>
<dbReference type="RefSeq" id="XP_067547232.1">
    <property type="nucleotide sequence ID" value="XM_067693518.1"/>
</dbReference>